<proteinExistence type="predicted"/>
<protein>
    <submittedName>
        <fullName evidence="1">Uncharacterized protein</fullName>
    </submittedName>
</protein>
<dbReference type="EMBL" id="BK032734">
    <property type="protein sequence ID" value="DAF57591.1"/>
    <property type="molecule type" value="Genomic_DNA"/>
</dbReference>
<sequence length="51" mass="6122">MKIEELINYYEHRMKNAERNSEAAKTEKQKAFYAGCLNELEFIIENLKRVN</sequence>
<name>A0A8S5T3Q1_9CAUD</name>
<reference evidence="1" key="1">
    <citation type="journal article" date="2021" name="Proc. Natl. Acad. Sci. U.S.A.">
        <title>A Catalog of Tens of Thousands of Viruses from Human Metagenomes Reveals Hidden Associations with Chronic Diseases.</title>
        <authorList>
            <person name="Tisza M.J."/>
            <person name="Buck C.B."/>
        </authorList>
    </citation>
    <scope>NUCLEOTIDE SEQUENCE</scope>
    <source>
        <strain evidence="1">CtqfO1</strain>
    </source>
</reference>
<organism evidence="1">
    <name type="scientific">Myoviridae sp. ctqfO1</name>
    <dbReference type="NCBI Taxonomy" id="2827710"/>
    <lineage>
        <taxon>Viruses</taxon>
        <taxon>Duplodnaviria</taxon>
        <taxon>Heunggongvirae</taxon>
        <taxon>Uroviricota</taxon>
        <taxon>Caudoviricetes</taxon>
    </lineage>
</organism>
<accession>A0A8S5T3Q1</accession>
<evidence type="ECO:0000313" key="1">
    <source>
        <dbReference type="EMBL" id="DAF57591.1"/>
    </source>
</evidence>